<reference evidence="1 2" key="1">
    <citation type="submission" date="2018-07" db="EMBL/GenBank/DDBJ databases">
        <title>Motiliproteus coralliicola sp. nov., a bacterium isolated from Coral.</title>
        <authorList>
            <person name="Wang G."/>
        </authorList>
    </citation>
    <scope>NUCLEOTIDE SEQUENCE [LARGE SCALE GENOMIC DNA]</scope>
    <source>
        <strain evidence="1 2">C34</strain>
    </source>
</reference>
<sequence length="93" mass="10430">MQEITPKQRITHIFSLIKGQVEPEQGQELSGEQRLWLAVIERSLLDLMQLPAAHGARLAHEFLTSSPFVVALGIDPEWLALMLKNHDLVPHGS</sequence>
<accession>A0A369WVI9</accession>
<evidence type="ECO:0000313" key="2">
    <source>
        <dbReference type="Proteomes" id="UP000253769"/>
    </source>
</evidence>
<organism evidence="1 2">
    <name type="scientific">Motiliproteus coralliicola</name>
    <dbReference type="NCBI Taxonomy" id="2283196"/>
    <lineage>
        <taxon>Bacteria</taxon>
        <taxon>Pseudomonadati</taxon>
        <taxon>Pseudomonadota</taxon>
        <taxon>Gammaproteobacteria</taxon>
        <taxon>Oceanospirillales</taxon>
        <taxon>Oceanospirillaceae</taxon>
        <taxon>Motiliproteus</taxon>
    </lineage>
</organism>
<proteinExistence type="predicted"/>
<keyword evidence="2" id="KW-1185">Reference proteome</keyword>
<dbReference type="AlphaFoldDB" id="A0A369WVI9"/>
<dbReference type="Proteomes" id="UP000253769">
    <property type="component" value="Unassembled WGS sequence"/>
</dbReference>
<protein>
    <submittedName>
        <fullName evidence="1">Uncharacterized protein</fullName>
    </submittedName>
</protein>
<name>A0A369WVI9_9GAMM</name>
<dbReference type="EMBL" id="QQOH01000001">
    <property type="protein sequence ID" value="RDE25133.1"/>
    <property type="molecule type" value="Genomic_DNA"/>
</dbReference>
<evidence type="ECO:0000313" key="1">
    <source>
        <dbReference type="EMBL" id="RDE25133.1"/>
    </source>
</evidence>
<gene>
    <name evidence="1" type="ORF">DV711_06145</name>
</gene>
<dbReference type="RefSeq" id="WP_133297406.1">
    <property type="nucleotide sequence ID" value="NZ_QQOH01000001.1"/>
</dbReference>
<comment type="caution">
    <text evidence="1">The sequence shown here is derived from an EMBL/GenBank/DDBJ whole genome shotgun (WGS) entry which is preliminary data.</text>
</comment>